<reference evidence="1 2" key="1">
    <citation type="submission" date="2023-07" db="EMBL/GenBank/DDBJ databases">
        <title>Genomic Encyclopedia of Type Strains, Phase IV (KMG-IV): sequencing the most valuable type-strain genomes for metagenomic binning, comparative biology and taxonomic classification.</title>
        <authorList>
            <person name="Goeker M."/>
        </authorList>
    </citation>
    <scope>NUCLEOTIDE SEQUENCE [LARGE SCALE GENOMIC DNA]</scope>
    <source>
        <strain evidence="1 2">B1-1</strain>
    </source>
</reference>
<keyword evidence="2" id="KW-1185">Reference proteome</keyword>
<dbReference type="RefSeq" id="WP_266280665.1">
    <property type="nucleotide sequence ID" value="NZ_JAPKNF010000001.1"/>
</dbReference>
<dbReference type="EMBL" id="JAUSWJ010000001">
    <property type="protein sequence ID" value="MDQ0515697.1"/>
    <property type="molecule type" value="Genomic_DNA"/>
</dbReference>
<comment type="caution">
    <text evidence="1">The sequence shown here is derived from an EMBL/GenBank/DDBJ whole genome shotgun (WGS) entry which is preliminary data.</text>
</comment>
<accession>A0ABU0M413</accession>
<dbReference type="Proteomes" id="UP001223743">
    <property type="component" value="Unassembled WGS sequence"/>
</dbReference>
<evidence type="ECO:0000313" key="2">
    <source>
        <dbReference type="Proteomes" id="UP001223743"/>
    </source>
</evidence>
<name>A0ABU0M413_9HYPH</name>
<gene>
    <name evidence="1" type="ORF">QO015_001310</name>
</gene>
<evidence type="ECO:0000313" key="1">
    <source>
        <dbReference type="EMBL" id="MDQ0515697.1"/>
    </source>
</evidence>
<protein>
    <submittedName>
        <fullName evidence="1">NAD(P)/FAD-binding protein YdhS</fullName>
    </submittedName>
</protein>
<sequence length="158" mass="16341">MMPAVARGSAGRRVGHGRVPATPSWGRFERIALHAVLIATGPAHGRILASHPLLSSLGDLGLICADPVSFGIDTALDGSFLAASGERVPDILIAGPLARGTFGKLMGLPEAATYAGFIAERVAQWISRPVEQSEIAGSLPGSRRIRASSIDPATRPTG</sequence>
<proteinExistence type="predicted"/>
<organism evidence="1 2">
    <name type="scientific">Kaistia geumhonensis</name>
    <dbReference type="NCBI Taxonomy" id="410839"/>
    <lineage>
        <taxon>Bacteria</taxon>
        <taxon>Pseudomonadati</taxon>
        <taxon>Pseudomonadota</taxon>
        <taxon>Alphaproteobacteria</taxon>
        <taxon>Hyphomicrobiales</taxon>
        <taxon>Kaistiaceae</taxon>
        <taxon>Kaistia</taxon>
    </lineage>
</organism>